<keyword evidence="2" id="KW-1185">Reference proteome</keyword>
<evidence type="ECO:0000313" key="1">
    <source>
        <dbReference type="EMBL" id="QEG22820.1"/>
    </source>
</evidence>
<dbReference type="Gene3D" id="3.60.15.10">
    <property type="entry name" value="Ribonuclease Z/Hydroxyacylglutathione hydrolase-like"/>
    <property type="match status" value="1"/>
</dbReference>
<sequence length="279" mass="32090">MTENVPLLTHSHGDLTVEGYSRAAVQSYWRIPELKLGFDLGAHPWEFMGTPTWMISHAHLDHVAGIPLHVSRRRLMKMAPPRLLMPAYMTKSIRKMLTSFEALDRGKMPCDLIGLVAGDEFELSRELVVKTLRTTHTVTSMGYVIFERRNKLKAEFRDLSGEQIRDLREAGTEVTEEIRVPIIGYTGDTSPRGLDDNPLFYEVKILITEMTFVAPDHRQDLIHKNGHMHLNDFVDRKNEFKNELIVASHLSTRYSPRQAMHHVRKGLPDMLDGRLKLWV</sequence>
<dbReference type="KEGG" id="mff:MFFC18_27050"/>
<dbReference type="PANTHER" id="PTHR46504">
    <property type="entry name" value="TRNASE Z TRZ1"/>
    <property type="match status" value="1"/>
</dbReference>
<accession>A0A5B9PCN3</accession>
<dbReference type="AlphaFoldDB" id="A0A5B9PCN3"/>
<protein>
    <submittedName>
        <fullName evidence="1">Ribonuclease Z</fullName>
    </submittedName>
</protein>
<dbReference type="PANTHER" id="PTHR46504:SF2">
    <property type="entry name" value="TRNASE Z TRZ1"/>
    <property type="match status" value="1"/>
</dbReference>
<dbReference type="RefSeq" id="WP_075084289.1">
    <property type="nucleotide sequence ID" value="NZ_CP042912.1"/>
</dbReference>
<dbReference type="SUPFAM" id="SSF56281">
    <property type="entry name" value="Metallo-hydrolase/oxidoreductase"/>
    <property type="match status" value="1"/>
</dbReference>
<organism evidence="1 2">
    <name type="scientific">Mariniblastus fucicola</name>
    <dbReference type="NCBI Taxonomy" id="980251"/>
    <lineage>
        <taxon>Bacteria</taxon>
        <taxon>Pseudomonadati</taxon>
        <taxon>Planctomycetota</taxon>
        <taxon>Planctomycetia</taxon>
        <taxon>Pirellulales</taxon>
        <taxon>Pirellulaceae</taxon>
        <taxon>Mariniblastus</taxon>
    </lineage>
</organism>
<dbReference type="Proteomes" id="UP000322214">
    <property type="component" value="Chromosome"/>
</dbReference>
<gene>
    <name evidence="1" type="ORF">MFFC18_27050</name>
</gene>
<dbReference type="InterPro" id="IPR036866">
    <property type="entry name" value="RibonucZ/Hydroxyglut_hydro"/>
</dbReference>
<dbReference type="EMBL" id="CP042912">
    <property type="protein sequence ID" value="QEG22820.1"/>
    <property type="molecule type" value="Genomic_DNA"/>
</dbReference>
<proteinExistence type="predicted"/>
<dbReference type="OrthoDB" id="9800940at2"/>
<name>A0A5B9PCN3_9BACT</name>
<dbReference type="STRING" id="980251.GCA_001642875_01494"/>
<evidence type="ECO:0000313" key="2">
    <source>
        <dbReference type="Proteomes" id="UP000322214"/>
    </source>
</evidence>
<reference evidence="1 2" key="1">
    <citation type="submission" date="2019-08" db="EMBL/GenBank/DDBJ databases">
        <title>Deep-cultivation of Planctomycetes and their phenomic and genomic characterization uncovers novel biology.</title>
        <authorList>
            <person name="Wiegand S."/>
            <person name="Jogler M."/>
            <person name="Boedeker C."/>
            <person name="Pinto D."/>
            <person name="Vollmers J."/>
            <person name="Rivas-Marin E."/>
            <person name="Kohn T."/>
            <person name="Peeters S.H."/>
            <person name="Heuer A."/>
            <person name="Rast P."/>
            <person name="Oberbeckmann S."/>
            <person name="Bunk B."/>
            <person name="Jeske O."/>
            <person name="Meyerdierks A."/>
            <person name="Storesund J.E."/>
            <person name="Kallscheuer N."/>
            <person name="Luecker S."/>
            <person name="Lage O.M."/>
            <person name="Pohl T."/>
            <person name="Merkel B.J."/>
            <person name="Hornburger P."/>
            <person name="Mueller R.-W."/>
            <person name="Bruemmer F."/>
            <person name="Labrenz M."/>
            <person name="Spormann A.M."/>
            <person name="Op den Camp H."/>
            <person name="Overmann J."/>
            <person name="Amann R."/>
            <person name="Jetten M.S.M."/>
            <person name="Mascher T."/>
            <person name="Medema M.H."/>
            <person name="Devos D.P."/>
            <person name="Kaster A.-K."/>
            <person name="Ovreas L."/>
            <person name="Rohde M."/>
            <person name="Galperin M.Y."/>
            <person name="Jogler C."/>
        </authorList>
    </citation>
    <scope>NUCLEOTIDE SEQUENCE [LARGE SCALE GENOMIC DNA]</scope>
    <source>
        <strain evidence="1 2">FC18</strain>
    </source>
</reference>